<dbReference type="InterPro" id="IPR005123">
    <property type="entry name" value="Oxoglu/Fe-dep_dioxygenase_dom"/>
</dbReference>
<dbReference type="GO" id="GO:0006307">
    <property type="term" value="P:DNA alkylation repair"/>
    <property type="evidence" value="ECO:0007669"/>
    <property type="project" value="InterPro"/>
</dbReference>
<dbReference type="InterPro" id="IPR027450">
    <property type="entry name" value="AlkB-like"/>
</dbReference>
<dbReference type="GO" id="GO:0016787">
    <property type="term" value="F:hydrolase activity"/>
    <property type="evidence" value="ECO:0007669"/>
    <property type="project" value="UniProtKB-ARBA"/>
</dbReference>
<evidence type="ECO:0000256" key="6">
    <source>
        <dbReference type="ARBA" id="ARBA00023002"/>
    </source>
</evidence>
<keyword evidence="6" id="KW-0560">Oxidoreductase</keyword>
<organism evidence="10 11">
    <name type="scientific">Sphingobacterium spiritivorum</name>
    <name type="common">Flavobacterium spiritivorum</name>
    <dbReference type="NCBI Taxonomy" id="258"/>
    <lineage>
        <taxon>Bacteria</taxon>
        <taxon>Pseudomonadati</taxon>
        <taxon>Bacteroidota</taxon>
        <taxon>Sphingobacteriia</taxon>
        <taxon>Sphingobacteriales</taxon>
        <taxon>Sphingobacteriaceae</taxon>
        <taxon>Sphingobacterium</taxon>
    </lineage>
</organism>
<evidence type="ECO:0000256" key="1">
    <source>
        <dbReference type="ARBA" id="ARBA00001954"/>
    </source>
</evidence>
<dbReference type="GO" id="GO:0032451">
    <property type="term" value="F:demethylase activity"/>
    <property type="evidence" value="ECO:0007669"/>
    <property type="project" value="UniProtKB-ARBA"/>
</dbReference>
<dbReference type="GO" id="GO:0016705">
    <property type="term" value="F:oxidoreductase activity, acting on paired donors, with incorporation or reduction of molecular oxygen"/>
    <property type="evidence" value="ECO:0007669"/>
    <property type="project" value="UniProtKB-ARBA"/>
</dbReference>
<dbReference type="SUPFAM" id="SSF51197">
    <property type="entry name" value="Clavaminate synthase-like"/>
    <property type="match status" value="1"/>
</dbReference>
<evidence type="ECO:0000259" key="9">
    <source>
        <dbReference type="PROSITE" id="PS51471"/>
    </source>
</evidence>
<keyword evidence="8" id="KW-0234">DNA repair</keyword>
<name>A0A380CTJ1_SPHSI</name>
<proteinExistence type="predicted"/>
<dbReference type="Proteomes" id="UP000254893">
    <property type="component" value="Unassembled WGS sequence"/>
</dbReference>
<gene>
    <name evidence="10" type="ORF">NCTC11388_04208</name>
</gene>
<dbReference type="AlphaFoldDB" id="A0A380CTJ1"/>
<evidence type="ECO:0000313" key="10">
    <source>
        <dbReference type="EMBL" id="SUJ27535.1"/>
    </source>
</evidence>
<keyword evidence="5 10" id="KW-0223">Dioxygenase</keyword>
<protein>
    <submittedName>
        <fullName evidence="10">Alpha-ketoglutarate-dependent dioxygenase AlkB</fullName>
    </submittedName>
</protein>
<dbReference type="InterPro" id="IPR032854">
    <property type="entry name" value="ALKBH3"/>
</dbReference>
<evidence type="ECO:0000256" key="7">
    <source>
        <dbReference type="ARBA" id="ARBA00023004"/>
    </source>
</evidence>
<dbReference type="GO" id="GO:0046872">
    <property type="term" value="F:metal ion binding"/>
    <property type="evidence" value="ECO:0007669"/>
    <property type="project" value="UniProtKB-KW"/>
</dbReference>
<feature type="domain" description="Fe2OG dioxygenase" evidence="9">
    <location>
        <begin position="125"/>
        <end position="222"/>
    </location>
</feature>
<evidence type="ECO:0000256" key="2">
    <source>
        <dbReference type="ARBA" id="ARBA00022723"/>
    </source>
</evidence>
<evidence type="ECO:0000256" key="8">
    <source>
        <dbReference type="ARBA" id="ARBA00023204"/>
    </source>
</evidence>
<accession>A0A380CTJ1</accession>
<evidence type="ECO:0000256" key="3">
    <source>
        <dbReference type="ARBA" id="ARBA00022763"/>
    </source>
</evidence>
<keyword evidence="2" id="KW-0479">Metal-binding</keyword>
<reference evidence="10 11" key="1">
    <citation type="submission" date="2018-06" db="EMBL/GenBank/DDBJ databases">
        <authorList>
            <consortium name="Pathogen Informatics"/>
            <person name="Doyle S."/>
        </authorList>
    </citation>
    <scope>NUCLEOTIDE SEQUENCE [LARGE SCALE GENOMIC DNA]</scope>
    <source>
        <strain evidence="10 11">NCTC11388</strain>
    </source>
</reference>
<dbReference type="GO" id="GO:0140097">
    <property type="term" value="F:catalytic activity, acting on DNA"/>
    <property type="evidence" value="ECO:0007669"/>
    <property type="project" value="UniProtKB-ARBA"/>
</dbReference>
<dbReference type="FunFam" id="2.60.120.590:FF:000004">
    <property type="entry name" value="DNA oxidative demethylase ALKBH2"/>
    <property type="match status" value="1"/>
</dbReference>
<keyword evidence="7" id="KW-0408">Iron</keyword>
<dbReference type="PROSITE" id="PS51471">
    <property type="entry name" value="FE2OG_OXY"/>
    <property type="match status" value="1"/>
</dbReference>
<dbReference type="GO" id="GO:0051213">
    <property type="term" value="F:dioxygenase activity"/>
    <property type="evidence" value="ECO:0007669"/>
    <property type="project" value="UniProtKB-KW"/>
</dbReference>
<evidence type="ECO:0000313" key="11">
    <source>
        <dbReference type="Proteomes" id="UP000254893"/>
    </source>
</evidence>
<evidence type="ECO:0000256" key="4">
    <source>
        <dbReference type="ARBA" id="ARBA00022842"/>
    </source>
</evidence>
<keyword evidence="4" id="KW-0460">Magnesium</keyword>
<dbReference type="PANTHER" id="PTHR31212:SF4">
    <property type="entry name" value="ALPHA-KETOGLUTARATE-DEPENDENT DIOXYGENASE ALKB HOMOLOG 3"/>
    <property type="match status" value="1"/>
</dbReference>
<dbReference type="EMBL" id="UGYW01000002">
    <property type="protein sequence ID" value="SUJ27535.1"/>
    <property type="molecule type" value="Genomic_DNA"/>
</dbReference>
<sequence>MDGKVLFRKLPLIRTIPKEEDMKLFEDQSYISRNLLPQDGEVYYYGTVLSVQEASEYYERLLQHIAWKNDQAVIFGKHIETKRKVAWYGDQTFSYTYSNITKSALPWTEDLLKLKQIAEKHTGEKYNSCLLNLYHSGEEGMAWHSDGEKDLKKNGAIASMSFGAERKFAFKHKETKQMIAMVLEHGSLLVMKGTTQTYWMHRLPPTKRIFGPRINLTFRTIVKDLEK</sequence>
<dbReference type="Gene3D" id="2.60.120.590">
    <property type="entry name" value="Alpha-ketoglutarate-dependent dioxygenase AlkB-like"/>
    <property type="match status" value="1"/>
</dbReference>
<comment type="cofactor">
    <cofactor evidence="1">
        <name>Fe(2+)</name>
        <dbReference type="ChEBI" id="CHEBI:29033"/>
    </cofactor>
</comment>
<dbReference type="InterPro" id="IPR037151">
    <property type="entry name" value="AlkB-like_sf"/>
</dbReference>
<dbReference type="PANTHER" id="PTHR31212">
    <property type="entry name" value="ALPHA-KETOGLUTARATE-DEPENDENT DIOXYGENASE ALKB HOMOLOG 3"/>
    <property type="match status" value="1"/>
</dbReference>
<keyword evidence="3" id="KW-0227">DNA damage</keyword>
<dbReference type="Pfam" id="PF13532">
    <property type="entry name" value="2OG-FeII_Oxy_2"/>
    <property type="match status" value="1"/>
</dbReference>
<evidence type="ECO:0000256" key="5">
    <source>
        <dbReference type="ARBA" id="ARBA00022964"/>
    </source>
</evidence>